<organism evidence="2">
    <name type="scientific">hydrothermal vent metagenome</name>
    <dbReference type="NCBI Taxonomy" id="652676"/>
    <lineage>
        <taxon>unclassified sequences</taxon>
        <taxon>metagenomes</taxon>
        <taxon>ecological metagenomes</taxon>
    </lineage>
</organism>
<feature type="domain" description="YrdC-like" evidence="1">
    <location>
        <begin position="14"/>
        <end position="200"/>
    </location>
</feature>
<sequence>MSQLFQIHPEDPQPRLIRQAAQIISKGGVVAVPTDSCYALVCHLDDKAAVERIQGIRHLDKKHNFTLLCRDLSEIASYARVSNYAYRYLKSHTPGPYTFILRATAVVPKRLQHKKRKTVGIRVPDHSVAADLLAEHGQPVMSVTLVLPDSDFPETDALDIREKLEHQLDLVIDGGHCGVEPTTVVDLTDDVPEVTRHGKGPVEEFF</sequence>
<dbReference type="NCBIfam" id="TIGR00057">
    <property type="entry name" value="L-threonylcarbamoyladenylate synthase"/>
    <property type="match status" value="1"/>
</dbReference>
<dbReference type="SUPFAM" id="SSF55821">
    <property type="entry name" value="YrdC/RibB"/>
    <property type="match status" value="1"/>
</dbReference>
<dbReference type="PROSITE" id="PS51163">
    <property type="entry name" value="YRDC"/>
    <property type="match status" value="1"/>
</dbReference>
<reference evidence="2" key="1">
    <citation type="submission" date="2018-06" db="EMBL/GenBank/DDBJ databases">
        <authorList>
            <person name="Zhirakovskaya E."/>
        </authorList>
    </citation>
    <scope>NUCLEOTIDE SEQUENCE</scope>
</reference>
<name>A0A3B0YR75_9ZZZZ</name>
<dbReference type="PANTHER" id="PTHR42828">
    <property type="entry name" value="DHBP SYNTHASE RIBB-LIKE ALPHA/BETA DOMAIN-CONTAINING PROTEIN"/>
    <property type="match status" value="1"/>
</dbReference>
<dbReference type="Gene3D" id="3.90.870.10">
    <property type="entry name" value="DHBP synthase"/>
    <property type="match status" value="1"/>
</dbReference>
<accession>A0A3B0YR75</accession>
<dbReference type="Pfam" id="PF01300">
    <property type="entry name" value="Sua5_yciO_yrdC"/>
    <property type="match status" value="1"/>
</dbReference>
<proteinExistence type="predicted"/>
<gene>
    <name evidence="2" type="ORF">MNBD_GAMMA15-292</name>
</gene>
<dbReference type="PANTHER" id="PTHR42828:SF3">
    <property type="entry name" value="THREONYLCARBAMOYL-AMP SYNTHASE"/>
    <property type="match status" value="1"/>
</dbReference>
<dbReference type="InterPro" id="IPR017945">
    <property type="entry name" value="DHBP_synth_RibB-like_a/b_dom"/>
</dbReference>
<evidence type="ECO:0000259" key="1">
    <source>
        <dbReference type="PROSITE" id="PS51163"/>
    </source>
</evidence>
<dbReference type="AlphaFoldDB" id="A0A3B0YR75"/>
<dbReference type="InterPro" id="IPR006070">
    <property type="entry name" value="Sua5-like_dom"/>
</dbReference>
<evidence type="ECO:0000313" key="2">
    <source>
        <dbReference type="EMBL" id="VAW79210.1"/>
    </source>
</evidence>
<dbReference type="GO" id="GO:0003725">
    <property type="term" value="F:double-stranded RNA binding"/>
    <property type="evidence" value="ECO:0007669"/>
    <property type="project" value="InterPro"/>
</dbReference>
<dbReference type="InterPro" id="IPR052532">
    <property type="entry name" value="SUA5_domain"/>
</dbReference>
<protein>
    <submittedName>
        <fullName evidence="2">Hypothetical YciO protein, TsaC/YrdC paralog</fullName>
    </submittedName>
</protein>
<dbReference type="EMBL" id="UOFN01000108">
    <property type="protein sequence ID" value="VAW79210.1"/>
    <property type="molecule type" value="Genomic_DNA"/>
</dbReference>